<proteinExistence type="predicted"/>
<dbReference type="AlphaFoldDB" id="A0A8K0SEA7"/>
<dbReference type="Gene3D" id="3.40.50.300">
    <property type="entry name" value="P-loop containing nucleotide triphosphate hydrolases"/>
    <property type="match status" value="1"/>
</dbReference>
<dbReference type="GO" id="GO:0005737">
    <property type="term" value="C:cytoplasm"/>
    <property type="evidence" value="ECO:0007669"/>
    <property type="project" value="TreeGrafter"/>
</dbReference>
<dbReference type="PANTHER" id="PTHR43344:SF20">
    <property type="entry name" value="URACIL PHOSPHORIBOSYLTRANSFERASE"/>
    <property type="match status" value="1"/>
</dbReference>
<dbReference type="SUPFAM" id="SSF53271">
    <property type="entry name" value="PRTase-like"/>
    <property type="match status" value="1"/>
</dbReference>
<dbReference type="InterPro" id="IPR023214">
    <property type="entry name" value="HAD_sf"/>
</dbReference>
<dbReference type="SUPFAM" id="SSF56784">
    <property type="entry name" value="HAD-like"/>
    <property type="match status" value="1"/>
</dbReference>
<dbReference type="Gene3D" id="3.40.50.2020">
    <property type="match status" value="1"/>
</dbReference>
<dbReference type="GO" id="GO:0000287">
    <property type="term" value="F:magnesium ion binding"/>
    <property type="evidence" value="ECO:0007669"/>
    <property type="project" value="TreeGrafter"/>
</dbReference>
<evidence type="ECO:0000313" key="3">
    <source>
        <dbReference type="Proteomes" id="UP000813444"/>
    </source>
</evidence>
<dbReference type="Gene3D" id="3.40.50.1000">
    <property type="entry name" value="HAD superfamily/HAD-like"/>
    <property type="match status" value="1"/>
</dbReference>
<dbReference type="GO" id="GO:0036424">
    <property type="term" value="F:L-phosphoserine phosphatase activity"/>
    <property type="evidence" value="ECO:0007669"/>
    <property type="project" value="TreeGrafter"/>
</dbReference>
<keyword evidence="2" id="KW-0808">Transferase</keyword>
<dbReference type="GO" id="GO:0006564">
    <property type="term" value="P:L-serine biosynthetic process"/>
    <property type="evidence" value="ECO:0007669"/>
    <property type="project" value="TreeGrafter"/>
</dbReference>
<dbReference type="SUPFAM" id="SSF52540">
    <property type="entry name" value="P-loop containing nucleoside triphosphate hydrolases"/>
    <property type="match status" value="1"/>
</dbReference>
<gene>
    <name evidence="2" type="ORF">B0I35DRAFT_445592</name>
</gene>
<name>A0A8K0SEA7_9HYPO</name>
<keyword evidence="2" id="KW-0328">Glycosyltransferase</keyword>
<feature type="domain" description="Phosphoribosyltransferase" evidence="1">
    <location>
        <begin position="469"/>
        <end position="662"/>
    </location>
</feature>
<dbReference type="Proteomes" id="UP000813444">
    <property type="component" value="Unassembled WGS sequence"/>
</dbReference>
<dbReference type="Pfam" id="PF12710">
    <property type="entry name" value="HAD"/>
    <property type="match status" value="1"/>
</dbReference>
<evidence type="ECO:0000259" key="1">
    <source>
        <dbReference type="Pfam" id="PF14681"/>
    </source>
</evidence>
<keyword evidence="3" id="KW-1185">Reference proteome</keyword>
<accession>A0A8K0SEA7</accession>
<dbReference type="EMBL" id="JAGPNK010000025">
    <property type="protein sequence ID" value="KAH7304154.1"/>
    <property type="molecule type" value="Genomic_DNA"/>
</dbReference>
<dbReference type="InterPro" id="IPR036412">
    <property type="entry name" value="HAD-like_sf"/>
</dbReference>
<dbReference type="Pfam" id="PF14681">
    <property type="entry name" value="UPRTase"/>
    <property type="match status" value="1"/>
</dbReference>
<protein>
    <submittedName>
        <fullName evidence="2">Uracil phosphoribosyltransferase-domain-containing protein</fullName>
    </submittedName>
</protein>
<dbReference type="InterPro" id="IPR050582">
    <property type="entry name" value="HAD-like_SerB"/>
</dbReference>
<dbReference type="OrthoDB" id="5416609at2759"/>
<dbReference type="Pfam" id="PF13207">
    <property type="entry name" value="AAA_17"/>
    <property type="match status" value="1"/>
</dbReference>
<dbReference type="InterPro" id="IPR027417">
    <property type="entry name" value="P-loop_NTPase"/>
</dbReference>
<organism evidence="2 3">
    <name type="scientific">Stachybotrys elegans</name>
    <dbReference type="NCBI Taxonomy" id="80388"/>
    <lineage>
        <taxon>Eukaryota</taxon>
        <taxon>Fungi</taxon>
        <taxon>Dikarya</taxon>
        <taxon>Ascomycota</taxon>
        <taxon>Pezizomycotina</taxon>
        <taxon>Sordariomycetes</taxon>
        <taxon>Hypocreomycetidae</taxon>
        <taxon>Hypocreales</taxon>
        <taxon>Stachybotryaceae</taxon>
        <taxon>Stachybotrys</taxon>
    </lineage>
</organism>
<dbReference type="PANTHER" id="PTHR43344">
    <property type="entry name" value="PHOSPHOSERINE PHOSPHATASE"/>
    <property type="match status" value="1"/>
</dbReference>
<dbReference type="GO" id="GO:0016757">
    <property type="term" value="F:glycosyltransferase activity"/>
    <property type="evidence" value="ECO:0007669"/>
    <property type="project" value="UniProtKB-KW"/>
</dbReference>
<evidence type="ECO:0000313" key="2">
    <source>
        <dbReference type="EMBL" id="KAH7304154.1"/>
    </source>
</evidence>
<sequence>MAPKPTVIGLYGISGCGKSTLLSQLKDELSQAAFTLYEGSEKLASIVPGGLQGFFELDADRKAAVRAQAIQQIRQESASTGNAAIVTGHYMFWDENSASGQKVCTQSDLETFTHIIYLNTPNHIIFQRRQKDRSRRRTAMSPEHLRLWQETEIASLRELCHQHQILFSIVSGETILPRVISLIRHFVQPATAESNLEHALRRLNEILALPHNAELETMLVLDGDKTLAAIDTGAMFWEALGRDQPSQKEKCPLHELFSSPLGYSEAAFRQATLLYEDATDSERFETTCDDVASTVVIHSELLCLLQHVAKHKHVGAVVVTCGLGLVWEKTLGKYGLSETVQVIGGGRLLDGFVVTGAVKASIASHLRHTAKLYVWAFGDSPLDLPMLKEAHRAIVIVGDEATRSQSMDQALVDAISTEGFLAQQLLLPGDSRPRLDANRLPLVCLNNLDFVDSIMRQRQPPKILHATMKHAAKLLASSTRDSSVAGPALREAHEAVGRYLATEYVSQIIGLEEYSVSHVQGHHTTAHRLRCEQRTTIVALMRGGEPMAFGINAVFPKAMFVHATTPMDIKTHHVYPDGNVILVDSVVNSGKTLMEFVMRVRQLDPHVGIFAVTGVVQAEAMEAYQLTTIMADCKASLVALRVSHNKFTGTKGTDTGNRLFNTTHLI</sequence>
<dbReference type="PROSITE" id="PS51257">
    <property type="entry name" value="PROKAR_LIPOPROTEIN"/>
    <property type="match status" value="1"/>
</dbReference>
<comment type="caution">
    <text evidence="2">The sequence shown here is derived from an EMBL/GenBank/DDBJ whole genome shotgun (WGS) entry which is preliminary data.</text>
</comment>
<reference evidence="2" key="1">
    <citation type="journal article" date="2021" name="Nat. Commun.">
        <title>Genetic determinants of endophytism in the Arabidopsis root mycobiome.</title>
        <authorList>
            <person name="Mesny F."/>
            <person name="Miyauchi S."/>
            <person name="Thiergart T."/>
            <person name="Pickel B."/>
            <person name="Atanasova L."/>
            <person name="Karlsson M."/>
            <person name="Huettel B."/>
            <person name="Barry K.W."/>
            <person name="Haridas S."/>
            <person name="Chen C."/>
            <person name="Bauer D."/>
            <person name="Andreopoulos W."/>
            <person name="Pangilinan J."/>
            <person name="LaButti K."/>
            <person name="Riley R."/>
            <person name="Lipzen A."/>
            <person name="Clum A."/>
            <person name="Drula E."/>
            <person name="Henrissat B."/>
            <person name="Kohler A."/>
            <person name="Grigoriev I.V."/>
            <person name="Martin F.M."/>
            <person name="Hacquard S."/>
        </authorList>
    </citation>
    <scope>NUCLEOTIDE SEQUENCE</scope>
    <source>
        <strain evidence="2">MPI-CAGE-CH-0235</strain>
    </source>
</reference>
<dbReference type="InterPro" id="IPR029057">
    <property type="entry name" value="PRTase-like"/>
</dbReference>
<dbReference type="CDD" id="cd06223">
    <property type="entry name" value="PRTases_typeI"/>
    <property type="match status" value="1"/>
</dbReference>
<dbReference type="InterPro" id="IPR000836">
    <property type="entry name" value="PRTase_dom"/>
</dbReference>